<accession>A0A3P6TIV4</accession>
<evidence type="ECO:0000313" key="2">
    <source>
        <dbReference type="EMBL" id="VDK83103.1"/>
    </source>
</evidence>
<organism evidence="2 3">
    <name type="scientific">Litomosoides sigmodontis</name>
    <name type="common">Filarial nematode worm</name>
    <dbReference type="NCBI Taxonomy" id="42156"/>
    <lineage>
        <taxon>Eukaryota</taxon>
        <taxon>Metazoa</taxon>
        <taxon>Ecdysozoa</taxon>
        <taxon>Nematoda</taxon>
        <taxon>Chromadorea</taxon>
        <taxon>Rhabditida</taxon>
        <taxon>Spirurina</taxon>
        <taxon>Spiruromorpha</taxon>
        <taxon>Filarioidea</taxon>
        <taxon>Onchocercidae</taxon>
        <taxon>Litomosoides</taxon>
    </lineage>
</organism>
<name>A0A3P6TIV4_LITSI</name>
<sequence>MQSFDIESLIGADREENNGCSGMPRKTAEMETVKEAATTKAIAFNEFATVTSTTEVSTSRNSNLSPNLIKSEFPCNSPPSRPHPETSATASTTSVINPESKCLGAAFHAYPCVSGSKSQSQCASSPPTTSG</sequence>
<proteinExistence type="predicted"/>
<evidence type="ECO:0000256" key="1">
    <source>
        <dbReference type="SAM" id="MobiDB-lite"/>
    </source>
</evidence>
<dbReference type="OrthoDB" id="5867884at2759"/>
<dbReference type="OMA" id="AFHAYPC"/>
<feature type="region of interest" description="Disordered" evidence="1">
    <location>
        <begin position="1"/>
        <end position="24"/>
    </location>
</feature>
<dbReference type="Proteomes" id="UP000277928">
    <property type="component" value="Unassembled WGS sequence"/>
</dbReference>
<evidence type="ECO:0000313" key="3">
    <source>
        <dbReference type="Proteomes" id="UP000277928"/>
    </source>
</evidence>
<dbReference type="STRING" id="42156.A0A3P6TIV4"/>
<gene>
    <name evidence="2" type="ORF">NLS_LOCUS6057</name>
</gene>
<dbReference type="EMBL" id="UYRX01000504">
    <property type="protein sequence ID" value="VDK83103.1"/>
    <property type="molecule type" value="Genomic_DNA"/>
</dbReference>
<feature type="region of interest" description="Disordered" evidence="1">
    <location>
        <begin position="52"/>
        <end position="94"/>
    </location>
</feature>
<dbReference type="AlphaFoldDB" id="A0A3P6TIV4"/>
<protein>
    <submittedName>
        <fullName evidence="2">Uncharacterized protein</fullName>
    </submittedName>
</protein>
<reference evidence="2 3" key="1">
    <citation type="submission" date="2018-08" db="EMBL/GenBank/DDBJ databases">
        <authorList>
            <person name="Laetsch R D."/>
            <person name="Stevens L."/>
            <person name="Kumar S."/>
            <person name="Blaxter L. M."/>
        </authorList>
    </citation>
    <scope>NUCLEOTIDE SEQUENCE [LARGE SCALE GENOMIC DNA]</scope>
</reference>
<keyword evidence="3" id="KW-1185">Reference proteome</keyword>